<dbReference type="PANTHER" id="PTHR12881:SF10">
    <property type="entry name" value="MEDIATOR OF RNA POLYMERASE II TRANSCRIPTION SUBUNIT 1"/>
    <property type="match status" value="1"/>
</dbReference>
<dbReference type="InterPro" id="IPR019680">
    <property type="entry name" value="Mediator_Med1"/>
</dbReference>
<dbReference type="Proteomes" id="UP000823941">
    <property type="component" value="Chromosome 8"/>
</dbReference>
<keyword evidence="4 9" id="KW-0805">Transcription regulation</keyword>
<dbReference type="EMBL" id="JAHIBW010000008">
    <property type="protein sequence ID" value="KAG7308864.1"/>
    <property type="molecule type" value="Genomic_DNA"/>
</dbReference>
<evidence type="ECO:0000256" key="9">
    <source>
        <dbReference type="RuleBase" id="RU364059"/>
    </source>
</evidence>
<evidence type="ECO:0000313" key="12">
    <source>
        <dbReference type="Proteomes" id="UP000823941"/>
    </source>
</evidence>
<evidence type="ECO:0000313" key="11">
    <source>
        <dbReference type="EMBL" id="KAG7308864.1"/>
    </source>
</evidence>
<comment type="similarity">
    <text evidence="2 9">Belongs to the Mediator complex subunit 1 family.</text>
</comment>
<dbReference type="InterPro" id="IPR051999">
    <property type="entry name" value="Mediator_complex_subunit_1"/>
</dbReference>
<comment type="function">
    <text evidence="9">Component of the Mediator complex, a coactivator involved in the regulated transcription of nearly all RNA polymerase II-dependent genes. Mediator functions as a bridge to convey information from gene-specific regulatory proteins to the basal RNA polymerase II transcription machinery. Mediator is recruited to promoters by direct interactions with regulatory proteins and serves as a scaffold for the assembly of a functional preinitiation complex with RNA polymerase II and the general transcription factors.</text>
</comment>
<comment type="subcellular location">
    <subcellularLocation>
        <location evidence="1 9">Nucleus</location>
    </subcellularLocation>
</comment>
<evidence type="ECO:0000256" key="1">
    <source>
        <dbReference type="ARBA" id="ARBA00004123"/>
    </source>
</evidence>
<evidence type="ECO:0000256" key="3">
    <source>
        <dbReference type="ARBA" id="ARBA00020612"/>
    </source>
</evidence>
<protein>
    <recommendedName>
        <fullName evidence="3 9">Mediator of RNA polymerase II transcription subunit 1</fullName>
    </recommendedName>
    <alternativeName>
        <fullName evidence="8 9">Mediator complex subunit 1</fullName>
    </alternativeName>
</protein>
<proteinExistence type="inferred from homology"/>
<evidence type="ECO:0000256" key="5">
    <source>
        <dbReference type="ARBA" id="ARBA00023159"/>
    </source>
</evidence>
<keyword evidence="6 9" id="KW-0804">Transcription</keyword>
<reference evidence="11 12" key="1">
    <citation type="submission" date="2021-06" db="EMBL/GenBank/DDBJ databases">
        <title>A haploid diamondback moth (Plutella xylostella L.) genome assembly resolves 31 chromosomes and identifies a diamide resistance mutation.</title>
        <authorList>
            <person name="Ward C.M."/>
            <person name="Perry K.D."/>
            <person name="Baker G."/>
            <person name="Powis K."/>
            <person name="Heckel D.G."/>
            <person name="Baxter S.W."/>
        </authorList>
    </citation>
    <scope>NUCLEOTIDE SEQUENCE [LARGE SCALE GENOMIC DNA]</scope>
    <source>
        <strain evidence="11 12">LV</strain>
        <tissue evidence="11">Single pupa</tissue>
    </source>
</reference>
<keyword evidence="5 9" id="KW-0010">Activator</keyword>
<accession>A0ABQ7QV25</accession>
<evidence type="ECO:0000256" key="2">
    <source>
        <dbReference type="ARBA" id="ARBA00006210"/>
    </source>
</evidence>
<keyword evidence="7 9" id="KW-0539">Nucleus</keyword>
<gene>
    <name evidence="11" type="ORF">JYU34_006126</name>
</gene>
<evidence type="ECO:0000256" key="7">
    <source>
        <dbReference type="ARBA" id="ARBA00023242"/>
    </source>
</evidence>
<dbReference type="Pfam" id="PF10744">
    <property type="entry name" value="Med1"/>
    <property type="match status" value="1"/>
</dbReference>
<name>A0ABQ7QV25_PLUXY</name>
<feature type="domain" description="Mediator complex subunit Med1" evidence="10">
    <location>
        <begin position="60"/>
        <end position="438"/>
    </location>
</feature>
<organism evidence="11 12">
    <name type="scientific">Plutella xylostella</name>
    <name type="common">Diamondback moth</name>
    <name type="synonym">Plutella maculipennis</name>
    <dbReference type="NCBI Taxonomy" id="51655"/>
    <lineage>
        <taxon>Eukaryota</taxon>
        <taxon>Metazoa</taxon>
        <taxon>Ecdysozoa</taxon>
        <taxon>Arthropoda</taxon>
        <taxon>Hexapoda</taxon>
        <taxon>Insecta</taxon>
        <taxon>Pterygota</taxon>
        <taxon>Neoptera</taxon>
        <taxon>Endopterygota</taxon>
        <taxon>Lepidoptera</taxon>
        <taxon>Glossata</taxon>
        <taxon>Ditrysia</taxon>
        <taxon>Yponomeutoidea</taxon>
        <taxon>Plutellidae</taxon>
        <taxon>Plutella</taxon>
    </lineage>
</organism>
<evidence type="ECO:0000256" key="8">
    <source>
        <dbReference type="ARBA" id="ARBA00031254"/>
    </source>
</evidence>
<sequence>MAQLNGLMDKSKELQKEILMEKLRSKSSQLKNLAETSKTVRMALMDKRWGVDSVDRMILQKCLDSLQHCIKVSSLQSLIERLECLSRQLGLKFVVGTSGVNLFISSDMFYLEILVEPSGSVKDVKIHHEGKIEPQSCEELVSCISRGDFADFTAQLEGLTAVYQLNAQKNVKCKAFSALQSLEEDMCTLKQLQGYLKDPWAQVHKGPIGFLRKRRGGHAMRLTYFVSPYELLDKDKGLLPLTAELLETGKPAPPGGPPSLVAPSHTPIGHSALVLLEGSSPNKLQLQPIITNGQRSGKGSNGPVYAPLVAQNSAMLPACFTLRLSEPMPLCAGLAKLIQATTEVEVAGDWANAKPMLSLVAQEAYNKLTPGKTVELNLSKGLFVNLPDQSHCYFLCPSPSLTGCVTRSLPFTRPAHAPALLARLRQQALFNTLLASAVRAQGRHVLARLRQQALFNTLLASAVRAQARHVLARLRQQALFNTLLASAVRAQARHVLARLRQQALFNTLLASAVRAQARHVLARLRQQALFNTLLASAVRAQARHVLARLRQQALFNTLLASAVRAQTRHGQ</sequence>
<keyword evidence="12" id="KW-1185">Reference proteome</keyword>
<dbReference type="PANTHER" id="PTHR12881">
    <property type="entry name" value="MEDIATOR OF RNA POLYMERASE II TRANSCRIPTION SUBUNIT 1"/>
    <property type="match status" value="1"/>
</dbReference>
<evidence type="ECO:0000256" key="6">
    <source>
        <dbReference type="ARBA" id="ARBA00023163"/>
    </source>
</evidence>
<comment type="caution">
    <text evidence="11">The sequence shown here is derived from an EMBL/GenBank/DDBJ whole genome shotgun (WGS) entry which is preliminary data.</text>
</comment>
<evidence type="ECO:0000256" key="4">
    <source>
        <dbReference type="ARBA" id="ARBA00023015"/>
    </source>
</evidence>
<evidence type="ECO:0000259" key="10">
    <source>
        <dbReference type="Pfam" id="PF10744"/>
    </source>
</evidence>